<dbReference type="PANTHER" id="PTHR15486:SF96">
    <property type="entry name" value="LIPID DROPLET-REGULATING VLDL ASSEMBLY FACTOR AUP1"/>
    <property type="match status" value="1"/>
</dbReference>
<accession>A0A8S1DH97</accession>
<protein>
    <recommendedName>
        <fullName evidence="7">Lipid droplet-regulating VLDL assembly factor AUP1</fullName>
    </recommendedName>
    <alternativeName>
        <fullName evidence="8">Ancient ubiquitous protein 1</fullName>
    </alternativeName>
</protein>
<name>A0A8S1DH97_9INSE</name>
<reference evidence="12 13" key="1">
    <citation type="submission" date="2020-04" db="EMBL/GenBank/DDBJ databases">
        <authorList>
            <person name="Alioto T."/>
            <person name="Alioto T."/>
            <person name="Gomez Garrido J."/>
        </authorList>
    </citation>
    <scope>NUCLEOTIDE SEQUENCE [LARGE SCALE GENOMIC DNA]</scope>
</reference>
<feature type="compositionally biased region" description="Low complexity" evidence="9">
    <location>
        <begin position="358"/>
        <end position="382"/>
    </location>
</feature>
<dbReference type="InterPro" id="IPR048056">
    <property type="entry name" value="AUP1_CUE"/>
</dbReference>
<evidence type="ECO:0000256" key="9">
    <source>
        <dbReference type="SAM" id="MobiDB-lite"/>
    </source>
</evidence>
<evidence type="ECO:0000256" key="10">
    <source>
        <dbReference type="SAM" id="Phobius"/>
    </source>
</evidence>
<feature type="compositionally biased region" description="Basic and acidic residues" evidence="9">
    <location>
        <begin position="386"/>
        <end position="398"/>
    </location>
</feature>
<evidence type="ECO:0000313" key="12">
    <source>
        <dbReference type="EMBL" id="CAB3380071.1"/>
    </source>
</evidence>
<evidence type="ECO:0000256" key="6">
    <source>
        <dbReference type="ARBA" id="ARBA00035634"/>
    </source>
</evidence>
<keyword evidence="4" id="KW-0256">Endoplasmic reticulum</keyword>
<evidence type="ECO:0000256" key="5">
    <source>
        <dbReference type="ARBA" id="ARBA00023136"/>
    </source>
</evidence>
<evidence type="ECO:0000256" key="2">
    <source>
        <dbReference type="ARBA" id="ARBA00004502"/>
    </source>
</evidence>
<gene>
    <name evidence="12" type="ORF">CLODIP_2_CD09385</name>
</gene>
<dbReference type="Gene3D" id="1.10.8.10">
    <property type="entry name" value="DNA helicase RuvA subunit, C-terminal domain"/>
    <property type="match status" value="1"/>
</dbReference>
<evidence type="ECO:0000256" key="4">
    <source>
        <dbReference type="ARBA" id="ARBA00022824"/>
    </source>
</evidence>
<keyword evidence="13" id="KW-1185">Reference proteome</keyword>
<organism evidence="12 13">
    <name type="scientific">Cloeon dipterum</name>
    <dbReference type="NCBI Taxonomy" id="197152"/>
    <lineage>
        <taxon>Eukaryota</taxon>
        <taxon>Metazoa</taxon>
        <taxon>Ecdysozoa</taxon>
        <taxon>Arthropoda</taxon>
        <taxon>Hexapoda</taxon>
        <taxon>Insecta</taxon>
        <taxon>Pterygota</taxon>
        <taxon>Palaeoptera</taxon>
        <taxon>Ephemeroptera</taxon>
        <taxon>Pisciforma</taxon>
        <taxon>Baetidae</taxon>
        <taxon>Cloeon</taxon>
    </lineage>
</organism>
<dbReference type="GO" id="GO:0043130">
    <property type="term" value="F:ubiquitin binding"/>
    <property type="evidence" value="ECO:0007669"/>
    <property type="project" value="InterPro"/>
</dbReference>
<dbReference type="GO" id="GO:0005789">
    <property type="term" value="C:endoplasmic reticulum membrane"/>
    <property type="evidence" value="ECO:0007669"/>
    <property type="project" value="UniProtKB-SubCell"/>
</dbReference>
<feature type="region of interest" description="Disordered" evidence="9">
    <location>
        <begin position="343"/>
        <end position="398"/>
    </location>
</feature>
<sequence length="423" mass="46912">MTATSIKDLFDDARCPDGWKFVPLLVYFPFGAMLATIRLIISLQMLLAASAFQNVTIVKKFILRMMCNILGIIIREDFSELRFKTQASPILVANQSTPVDNLVLHTATGCTTVPNPEAPSALNWLLGAHDIKISQGFQQLTRILQECPSNQTSILLQPEGTTTNGRVGLLKFQEGYLEGVKKVQPVAIQIWRPPTATVSPCVIGTPWWMEVLWLLFVPCTVFCLRYLPAIVKSERETTDEFAKRVQGIIARRLDVEATNFTVGDKKELEKKLVIAPVRQQEQRLAQRNAELQRMVSQVREVLPYVPADVVRKDLMRTKSVDITISNILEGHISFVPVMPSSPVKSTADAEAAKPKEQSGGSSAAPSPATVGSSSSLITAASSFPKSAEERSMSFKERKTRLIENARRRYIEKHGLKEFGLSAS</sequence>
<evidence type="ECO:0000313" key="13">
    <source>
        <dbReference type="Proteomes" id="UP000494165"/>
    </source>
</evidence>
<keyword evidence="10" id="KW-1133">Transmembrane helix</keyword>
<comment type="subcellular location">
    <subcellularLocation>
        <location evidence="1">Endoplasmic reticulum membrane</location>
        <topology evidence="1">Peripheral membrane protein</topology>
    </subcellularLocation>
    <subcellularLocation>
        <location evidence="2">Lipid droplet</location>
    </subcellularLocation>
</comment>
<dbReference type="AlphaFoldDB" id="A0A8S1DH97"/>
<comment type="caution">
    <text evidence="12">The sequence shown here is derived from an EMBL/GenBank/DDBJ whole genome shotgun (WGS) entry which is preliminary data.</text>
</comment>
<dbReference type="SMART" id="SM00546">
    <property type="entry name" value="CUE"/>
    <property type="match status" value="1"/>
</dbReference>
<keyword evidence="3" id="KW-0551">Lipid droplet</keyword>
<evidence type="ECO:0000256" key="3">
    <source>
        <dbReference type="ARBA" id="ARBA00022677"/>
    </source>
</evidence>
<dbReference type="Proteomes" id="UP000494165">
    <property type="component" value="Unassembled WGS sequence"/>
</dbReference>
<comment type="similarity">
    <text evidence="6">Belongs to the AUP1 family.</text>
</comment>
<keyword evidence="10" id="KW-0812">Transmembrane</keyword>
<dbReference type="EMBL" id="CADEPI010000200">
    <property type="protein sequence ID" value="CAB3380071.1"/>
    <property type="molecule type" value="Genomic_DNA"/>
</dbReference>
<dbReference type="PROSITE" id="PS51140">
    <property type="entry name" value="CUE"/>
    <property type="match status" value="1"/>
</dbReference>
<feature type="transmembrane region" description="Helical" evidence="10">
    <location>
        <begin position="26"/>
        <end position="49"/>
    </location>
</feature>
<proteinExistence type="inferred from homology"/>
<evidence type="ECO:0000256" key="7">
    <source>
        <dbReference type="ARBA" id="ARBA00035685"/>
    </source>
</evidence>
<dbReference type="GO" id="GO:0005811">
    <property type="term" value="C:lipid droplet"/>
    <property type="evidence" value="ECO:0007669"/>
    <property type="project" value="UniProtKB-SubCell"/>
</dbReference>
<dbReference type="PANTHER" id="PTHR15486">
    <property type="entry name" value="ANCIENT UBIQUITOUS PROTEIN"/>
    <property type="match status" value="1"/>
</dbReference>
<feature type="domain" description="CUE" evidence="11">
    <location>
        <begin position="290"/>
        <end position="332"/>
    </location>
</feature>
<evidence type="ECO:0000256" key="8">
    <source>
        <dbReference type="ARBA" id="ARBA00035713"/>
    </source>
</evidence>
<evidence type="ECO:0000259" key="11">
    <source>
        <dbReference type="PROSITE" id="PS51140"/>
    </source>
</evidence>
<evidence type="ECO:0000256" key="1">
    <source>
        <dbReference type="ARBA" id="ARBA00004406"/>
    </source>
</evidence>
<dbReference type="Pfam" id="PF02845">
    <property type="entry name" value="CUE"/>
    <property type="match status" value="1"/>
</dbReference>
<dbReference type="GO" id="GO:0036503">
    <property type="term" value="P:ERAD pathway"/>
    <property type="evidence" value="ECO:0007669"/>
    <property type="project" value="InterPro"/>
</dbReference>
<dbReference type="CDD" id="cd14420">
    <property type="entry name" value="CUE_AUP1"/>
    <property type="match status" value="1"/>
</dbReference>
<dbReference type="OrthoDB" id="1854593at2759"/>
<dbReference type="InterPro" id="IPR003892">
    <property type="entry name" value="CUE"/>
</dbReference>
<keyword evidence="5 10" id="KW-0472">Membrane</keyword>